<dbReference type="EMBL" id="UGHX01000001">
    <property type="protein sequence ID" value="STP11576.1"/>
    <property type="molecule type" value="Genomic_DNA"/>
</dbReference>
<keyword evidence="5 8" id="KW-0067">ATP-binding</keyword>
<dbReference type="GO" id="GO:0006207">
    <property type="term" value="P:'de novo' pyrimidine nucleobase biosynthetic process"/>
    <property type="evidence" value="ECO:0007669"/>
    <property type="project" value="InterPro"/>
</dbReference>
<dbReference type="PRINTS" id="PR00096">
    <property type="entry name" value="GATASE"/>
</dbReference>
<keyword evidence="4 8" id="KW-0547">Nucleotide-binding</keyword>
<dbReference type="Gene3D" id="3.40.50.880">
    <property type="match status" value="1"/>
</dbReference>
<feature type="binding site" evidence="8">
    <location>
        <position position="49"/>
    </location>
    <ligand>
        <name>L-glutamine</name>
        <dbReference type="ChEBI" id="CHEBI:58359"/>
    </ligand>
</feature>
<dbReference type="PANTHER" id="PTHR43418:SF7">
    <property type="entry name" value="CARBAMOYL-PHOSPHATE SYNTHASE SMALL CHAIN"/>
    <property type="match status" value="1"/>
</dbReference>
<dbReference type="Pfam" id="PF00117">
    <property type="entry name" value="GATase"/>
    <property type="match status" value="1"/>
</dbReference>
<dbReference type="InterPro" id="IPR002474">
    <property type="entry name" value="CarbamoylP_synth_ssu_N"/>
</dbReference>
<comment type="similarity">
    <text evidence="2 8">Belongs to the CarA family.</text>
</comment>
<evidence type="ECO:0000256" key="3">
    <source>
        <dbReference type="ARBA" id="ARBA00022598"/>
    </source>
</evidence>
<dbReference type="PANTHER" id="PTHR43418">
    <property type="entry name" value="MULTIFUNCTIONAL TRYPTOPHAN BIOSYNTHESIS PROTEIN-RELATED"/>
    <property type="match status" value="1"/>
</dbReference>
<dbReference type="GO" id="GO:0006541">
    <property type="term" value="P:glutamine metabolic process"/>
    <property type="evidence" value="ECO:0007669"/>
    <property type="project" value="InterPro"/>
</dbReference>
<dbReference type="CDD" id="cd01744">
    <property type="entry name" value="GATase1_CPSase"/>
    <property type="match status" value="1"/>
</dbReference>
<keyword evidence="3 8" id="KW-0436">Ligase</keyword>
<feature type="binding site" evidence="8">
    <location>
        <position position="273"/>
    </location>
    <ligand>
        <name>L-glutamine</name>
        <dbReference type="ChEBI" id="CHEBI:58359"/>
    </ligand>
</feature>
<dbReference type="RefSeq" id="WP_115722135.1">
    <property type="nucleotide sequence ID" value="NZ_UGHX01000001.1"/>
</dbReference>
<dbReference type="NCBIfam" id="NF009475">
    <property type="entry name" value="PRK12838.1"/>
    <property type="match status" value="1"/>
</dbReference>
<dbReference type="GO" id="GO:0005524">
    <property type="term" value="F:ATP binding"/>
    <property type="evidence" value="ECO:0007669"/>
    <property type="project" value="UniProtKB-UniRule"/>
</dbReference>
<comment type="pathway">
    <text evidence="8">Pyrimidine metabolism; UMP biosynthesis via de novo pathway; (S)-dihydroorotate from bicarbonate: step 1/3.</text>
</comment>
<comment type="function">
    <text evidence="8">Small subunit of the glutamine-dependent carbamoyl phosphate synthetase (CPSase). CPSase catalyzes the formation of carbamoyl phosphate from the ammonia moiety of glutamine, carbonate, and phosphate donated by ATP, constituting the first step of 2 biosynthetic pathways, one leading to arginine and/or urea and the other to pyrimidine nucleotides. The small subunit (glutamine amidotransferase) binds and cleaves glutamine to supply the large subunit with the substrate ammonia.</text>
</comment>
<dbReference type="GO" id="GO:0004088">
    <property type="term" value="F:carbamoyl-phosphate synthase (glutamine-hydrolyzing) activity"/>
    <property type="evidence" value="ECO:0007669"/>
    <property type="project" value="UniProtKB-UniRule"/>
</dbReference>
<dbReference type="UniPathway" id="UPA00070">
    <property type="reaction ID" value="UER00115"/>
</dbReference>
<gene>
    <name evidence="8 10" type="primary">carA</name>
    <name evidence="10" type="ORF">NCTC12219_01472</name>
</gene>
<feature type="region of interest" description="CPSase" evidence="8">
    <location>
        <begin position="1"/>
        <end position="186"/>
    </location>
</feature>
<protein>
    <recommendedName>
        <fullName evidence="8">Carbamoyl phosphate synthase small chain</fullName>
        <ecNumber evidence="8">6.3.5.5</ecNumber>
    </recommendedName>
    <alternativeName>
        <fullName evidence="8">Carbamoyl phosphate synthetase glutamine chain</fullName>
    </alternativeName>
</protein>
<dbReference type="PROSITE" id="PS51273">
    <property type="entry name" value="GATASE_TYPE_1"/>
    <property type="match status" value="1"/>
</dbReference>
<evidence type="ECO:0000256" key="6">
    <source>
        <dbReference type="ARBA" id="ARBA00022962"/>
    </source>
</evidence>
<comment type="subunit">
    <text evidence="8">Composed of two chains; the small (or glutamine) chain promotes the hydrolysis of glutamine to ammonia, which is used by the large (or ammonia) chain to synthesize carbamoyl phosphate. Tetramer of heterodimers (alpha,beta)4.</text>
</comment>
<dbReference type="SUPFAM" id="SSF52021">
    <property type="entry name" value="Carbamoyl phosphate synthetase, small subunit N-terminal domain"/>
    <property type="match status" value="1"/>
</dbReference>
<evidence type="ECO:0000256" key="7">
    <source>
        <dbReference type="ARBA" id="ARBA00048816"/>
    </source>
</evidence>
<dbReference type="AlphaFoldDB" id="A0A377JUI9"/>
<dbReference type="GO" id="GO:0006526">
    <property type="term" value="P:L-arginine biosynthetic process"/>
    <property type="evidence" value="ECO:0007669"/>
    <property type="project" value="UniProtKB-UniRule"/>
</dbReference>
<evidence type="ECO:0000313" key="10">
    <source>
        <dbReference type="EMBL" id="STP11576.1"/>
    </source>
</evidence>
<dbReference type="Proteomes" id="UP000255103">
    <property type="component" value="Unassembled WGS sequence"/>
</dbReference>
<evidence type="ECO:0000256" key="8">
    <source>
        <dbReference type="HAMAP-Rule" id="MF_01209"/>
    </source>
</evidence>
<dbReference type="GO" id="GO:0044205">
    <property type="term" value="P:'de novo' UMP biosynthetic process"/>
    <property type="evidence" value="ECO:0007669"/>
    <property type="project" value="UniProtKB-UniRule"/>
</dbReference>
<reference evidence="10 11" key="1">
    <citation type="submission" date="2018-06" db="EMBL/GenBank/DDBJ databases">
        <authorList>
            <consortium name="Pathogen Informatics"/>
            <person name="Doyle S."/>
        </authorList>
    </citation>
    <scope>NUCLEOTIDE SEQUENCE [LARGE SCALE GENOMIC DNA]</scope>
    <source>
        <strain evidence="10 11">NCTC12219</strain>
    </source>
</reference>
<feature type="active site" evidence="8">
    <location>
        <position position="357"/>
    </location>
</feature>
<dbReference type="InterPro" id="IPR017926">
    <property type="entry name" value="GATASE"/>
</dbReference>
<dbReference type="PRINTS" id="PR00097">
    <property type="entry name" value="ANTSNTHASEII"/>
</dbReference>
<evidence type="ECO:0000256" key="2">
    <source>
        <dbReference type="ARBA" id="ARBA00007800"/>
    </source>
</evidence>
<keyword evidence="8" id="KW-0665">Pyrimidine biosynthesis</keyword>
<dbReference type="Pfam" id="PF00988">
    <property type="entry name" value="CPSase_sm_chain"/>
    <property type="match status" value="1"/>
</dbReference>
<evidence type="ECO:0000256" key="5">
    <source>
        <dbReference type="ARBA" id="ARBA00022840"/>
    </source>
</evidence>
<evidence type="ECO:0000313" key="11">
    <source>
        <dbReference type="Proteomes" id="UP000255103"/>
    </source>
</evidence>
<keyword evidence="8" id="KW-0028">Amino-acid biosynthesis</keyword>
<dbReference type="HAMAP" id="MF_01209">
    <property type="entry name" value="CPSase_S_chain"/>
    <property type="match status" value="1"/>
</dbReference>
<dbReference type="SMART" id="SM01097">
    <property type="entry name" value="CPSase_sm_chain"/>
    <property type="match status" value="1"/>
</dbReference>
<dbReference type="InterPro" id="IPR035686">
    <property type="entry name" value="CPSase_GATase1"/>
</dbReference>
<feature type="active site" description="Nucleophile" evidence="8">
    <location>
        <position position="272"/>
    </location>
</feature>
<evidence type="ECO:0000259" key="9">
    <source>
        <dbReference type="SMART" id="SM01097"/>
    </source>
</evidence>
<dbReference type="GO" id="GO:0004359">
    <property type="term" value="F:glutaminase activity"/>
    <property type="evidence" value="ECO:0007669"/>
    <property type="project" value="RHEA"/>
</dbReference>
<dbReference type="Gene3D" id="3.50.30.20">
    <property type="entry name" value="Carbamoyl-phosphate synthase small subunit, N-terminal domain"/>
    <property type="match status" value="1"/>
</dbReference>
<dbReference type="NCBIfam" id="TIGR01368">
    <property type="entry name" value="CPSaseIIsmall"/>
    <property type="match status" value="1"/>
</dbReference>
<evidence type="ECO:0000256" key="4">
    <source>
        <dbReference type="ARBA" id="ARBA00022741"/>
    </source>
</evidence>
<feature type="domain" description="Carbamoyl-phosphate synthase small subunit N-terminal" evidence="9">
    <location>
        <begin position="5"/>
        <end position="135"/>
    </location>
</feature>
<dbReference type="UniPathway" id="UPA00068">
    <property type="reaction ID" value="UER00171"/>
</dbReference>
<dbReference type="InterPro" id="IPR050472">
    <property type="entry name" value="Anth_synth/Amidotransfase"/>
</dbReference>
<feature type="binding site" evidence="8">
    <location>
        <position position="276"/>
    </location>
    <ligand>
        <name>L-glutamine</name>
        <dbReference type="ChEBI" id="CHEBI:58359"/>
    </ligand>
</feature>
<feature type="binding site" evidence="8">
    <location>
        <position position="244"/>
    </location>
    <ligand>
        <name>L-glutamine</name>
        <dbReference type="ChEBI" id="CHEBI:58359"/>
    </ligand>
</feature>
<feature type="active site" evidence="8">
    <location>
        <position position="355"/>
    </location>
</feature>
<comment type="caution">
    <text evidence="8">Lacks conserved residue(s) required for the propagation of feature annotation.</text>
</comment>
<name>A0A377JUI9_9HELI</name>
<dbReference type="InterPro" id="IPR029062">
    <property type="entry name" value="Class_I_gatase-like"/>
</dbReference>
<proteinExistence type="inferred from homology"/>
<dbReference type="PRINTS" id="PR00099">
    <property type="entry name" value="CPSGATASE"/>
</dbReference>
<comment type="pathway">
    <text evidence="1 8">Amino-acid biosynthesis; L-arginine biosynthesis; carbamoyl phosphate from bicarbonate: step 1/1.</text>
</comment>
<sequence length="381" mass="41786">MSELKDVSLYFANGLSLKAKSFGAEGTFVGEVVFNTSMTGYQEIITDPSYAGQFVIFSMPEIGIVGVNEYDNESKSASCVGVIVSSYNDYVSNFRSQGSLADFLKSRNIMGICNVDTRGLIKLLTKQGAMNVIASTQMSQIDELREALESAPDISQINFIEQVSTKTPYTHTDSVFDFASFSFAKPQSLKAKVIAIDFGAKANILNELTSAGLEVEVMPHTFRADEIVERFQKGEIQGVFLSNGPGDPLVLCNEVEQIKLLIEANIPIFGICLGHQLLSIAHGYPTHKLKFGHHGGNHPIKNLQSGAVEITAQNHNYCVPESISEIATITHRNLFDNTIEGVRYKNKPIFSVQHHPEASPGPKEARILFQDFATLCLKPQS</sequence>
<dbReference type="InterPro" id="IPR036480">
    <property type="entry name" value="CarbP_synth_ssu_N_sf"/>
</dbReference>
<accession>A0A377JUI9</accession>
<keyword evidence="8" id="KW-0055">Arginine biosynthesis</keyword>
<evidence type="ECO:0000256" key="1">
    <source>
        <dbReference type="ARBA" id="ARBA00005077"/>
    </source>
</evidence>
<feature type="binding site" evidence="8">
    <location>
        <position position="246"/>
    </location>
    <ligand>
        <name>L-glutamine</name>
        <dbReference type="ChEBI" id="CHEBI:58359"/>
    </ligand>
</feature>
<feature type="binding site" evidence="8">
    <location>
        <position position="317"/>
    </location>
    <ligand>
        <name>L-glutamine</name>
        <dbReference type="ChEBI" id="CHEBI:58359"/>
    </ligand>
</feature>
<feature type="binding site" evidence="8">
    <location>
        <position position="314"/>
    </location>
    <ligand>
        <name>L-glutamine</name>
        <dbReference type="ChEBI" id="CHEBI:58359"/>
    </ligand>
</feature>
<comment type="catalytic activity">
    <reaction evidence="8">
        <text>L-glutamine + H2O = L-glutamate + NH4(+)</text>
        <dbReference type="Rhea" id="RHEA:15889"/>
        <dbReference type="ChEBI" id="CHEBI:15377"/>
        <dbReference type="ChEBI" id="CHEBI:28938"/>
        <dbReference type="ChEBI" id="CHEBI:29985"/>
        <dbReference type="ChEBI" id="CHEBI:58359"/>
    </reaction>
</comment>
<organism evidence="10 11">
    <name type="scientific">Helicobacter cinaedi</name>
    <dbReference type="NCBI Taxonomy" id="213"/>
    <lineage>
        <taxon>Bacteria</taxon>
        <taxon>Pseudomonadati</taxon>
        <taxon>Campylobacterota</taxon>
        <taxon>Epsilonproteobacteria</taxon>
        <taxon>Campylobacterales</taxon>
        <taxon>Helicobacteraceae</taxon>
        <taxon>Helicobacter</taxon>
    </lineage>
</organism>
<comment type="catalytic activity">
    <reaction evidence="7 8">
        <text>hydrogencarbonate + L-glutamine + 2 ATP + H2O = carbamoyl phosphate + L-glutamate + 2 ADP + phosphate + 2 H(+)</text>
        <dbReference type="Rhea" id="RHEA:18633"/>
        <dbReference type="ChEBI" id="CHEBI:15377"/>
        <dbReference type="ChEBI" id="CHEBI:15378"/>
        <dbReference type="ChEBI" id="CHEBI:17544"/>
        <dbReference type="ChEBI" id="CHEBI:29985"/>
        <dbReference type="ChEBI" id="CHEBI:30616"/>
        <dbReference type="ChEBI" id="CHEBI:43474"/>
        <dbReference type="ChEBI" id="CHEBI:58228"/>
        <dbReference type="ChEBI" id="CHEBI:58359"/>
        <dbReference type="ChEBI" id="CHEBI:456216"/>
        <dbReference type="EC" id="6.3.5.5"/>
    </reaction>
</comment>
<dbReference type="EC" id="6.3.5.5" evidence="8"/>
<keyword evidence="6 8" id="KW-0315">Glutamine amidotransferase</keyword>
<dbReference type="InterPro" id="IPR006274">
    <property type="entry name" value="CarbamoylP_synth_ssu"/>
</dbReference>
<dbReference type="SUPFAM" id="SSF52317">
    <property type="entry name" value="Class I glutamine amidotransferase-like"/>
    <property type="match status" value="1"/>
</dbReference>